<feature type="domain" description="LytR/CpsA/Psr regulator C-terminal" evidence="2">
    <location>
        <begin position="56"/>
        <end position="149"/>
    </location>
</feature>
<feature type="transmembrane region" description="Helical" evidence="1">
    <location>
        <begin position="6"/>
        <end position="28"/>
    </location>
</feature>
<keyword evidence="1" id="KW-0812">Transmembrane</keyword>
<dbReference type="Pfam" id="PF13399">
    <property type="entry name" value="LytR_C"/>
    <property type="match status" value="1"/>
</dbReference>
<name>A0A9W6M8D8_9MICO</name>
<gene>
    <name evidence="3" type="ORF">GCM10017596_14600</name>
</gene>
<proteinExistence type="predicted"/>
<dbReference type="InterPro" id="IPR027381">
    <property type="entry name" value="LytR/CpsA/Psr_C"/>
</dbReference>
<reference evidence="3" key="1">
    <citation type="journal article" date="2014" name="Int. J. Syst. Evol. Microbiol.">
        <title>Complete genome sequence of Corynebacterium casei LMG S-19264T (=DSM 44701T), isolated from a smear-ripened cheese.</title>
        <authorList>
            <consortium name="US DOE Joint Genome Institute (JGI-PGF)"/>
            <person name="Walter F."/>
            <person name="Albersmeier A."/>
            <person name="Kalinowski J."/>
            <person name="Ruckert C."/>
        </authorList>
    </citation>
    <scope>NUCLEOTIDE SEQUENCE</scope>
    <source>
        <strain evidence="3">VKM Ac-1958</strain>
    </source>
</reference>
<sequence length="169" mass="17151">MNGAVVLLWSAVAVLVLVVAGIFGAMIVMGKVSLFPQAVETIAPQPKETGVIDTTYSVMVLNATTTPNLAATTRDTIVNAGWPATAVIAGDANAQDFATTTIYYVADADRPAALGLAEVLGGVPVAQSDVYAGDVVEGGKQLTVVIGLDRAGEAPAEAPEEAPEDAPAE</sequence>
<evidence type="ECO:0000259" key="2">
    <source>
        <dbReference type="Pfam" id="PF13399"/>
    </source>
</evidence>
<keyword evidence="4" id="KW-1185">Reference proteome</keyword>
<dbReference type="AlphaFoldDB" id="A0A9W6M8D8"/>
<accession>A0A9W6M8D8</accession>
<protein>
    <recommendedName>
        <fullName evidence="2">LytR/CpsA/Psr regulator C-terminal domain-containing protein</fullName>
    </recommendedName>
</protein>
<evidence type="ECO:0000313" key="4">
    <source>
        <dbReference type="Proteomes" id="UP001142325"/>
    </source>
</evidence>
<reference evidence="3" key="2">
    <citation type="submission" date="2023-01" db="EMBL/GenBank/DDBJ databases">
        <authorList>
            <person name="Sun Q."/>
            <person name="Evtushenko L."/>
        </authorList>
    </citation>
    <scope>NUCLEOTIDE SEQUENCE</scope>
    <source>
        <strain evidence="3">VKM Ac-1958</strain>
    </source>
</reference>
<dbReference type="Proteomes" id="UP001142325">
    <property type="component" value="Unassembled WGS sequence"/>
</dbReference>
<evidence type="ECO:0000256" key="1">
    <source>
        <dbReference type="SAM" id="Phobius"/>
    </source>
</evidence>
<organism evidence="3 4">
    <name type="scientific">Microbacterium keratanolyticum</name>
    <dbReference type="NCBI Taxonomy" id="67574"/>
    <lineage>
        <taxon>Bacteria</taxon>
        <taxon>Bacillati</taxon>
        <taxon>Actinomycetota</taxon>
        <taxon>Actinomycetes</taxon>
        <taxon>Micrococcales</taxon>
        <taxon>Microbacteriaceae</taxon>
        <taxon>Microbacterium</taxon>
    </lineage>
</organism>
<comment type="caution">
    <text evidence="3">The sequence shown here is derived from an EMBL/GenBank/DDBJ whole genome shotgun (WGS) entry which is preliminary data.</text>
</comment>
<keyword evidence="1" id="KW-1133">Transmembrane helix</keyword>
<evidence type="ECO:0000313" key="3">
    <source>
        <dbReference type="EMBL" id="GLK01745.1"/>
    </source>
</evidence>
<dbReference type="EMBL" id="BSET01000001">
    <property type="protein sequence ID" value="GLK01745.1"/>
    <property type="molecule type" value="Genomic_DNA"/>
</dbReference>
<keyword evidence="1" id="KW-0472">Membrane</keyword>
<dbReference type="Gene3D" id="3.30.70.2390">
    <property type="match status" value="1"/>
</dbReference>